<dbReference type="AlphaFoldDB" id="A0A161MMI9"/>
<evidence type="ECO:0000313" key="2">
    <source>
        <dbReference type="EMBL" id="JAR98998.1"/>
    </source>
</evidence>
<name>A0A161MMI9_TRIIF</name>
<dbReference type="InterPro" id="IPR017868">
    <property type="entry name" value="Filamin/ABP280_repeat-like"/>
</dbReference>
<dbReference type="PROSITE" id="PS50194">
    <property type="entry name" value="FILAMIN_REPEAT"/>
    <property type="match status" value="1"/>
</dbReference>
<feature type="repeat" description="Filamin" evidence="1">
    <location>
        <begin position="88"/>
        <end position="189"/>
    </location>
</feature>
<dbReference type="Gene3D" id="2.60.40.10">
    <property type="entry name" value="Immunoglobulins"/>
    <property type="match status" value="1"/>
</dbReference>
<evidence type="ECO:0000256" key="1">
    <source>
        <dbReference type="PROSITE-ProRule" id="PRU00087"/>
    </source>
</evidence>
<dbReference type="EMBL" id="GEMB01004271">
    <property type="protein sequence ID" value="JAR98998.1"/>
    <property type="molecule type" value="Transcribed_RNA"/>
</dbReference>
<organism evidence="2">
    <name type="scientific">Triatoma infestans</name>
    <name type="common">Assassin bug</name>
    <dbReference type="NCBI Taxonomy" id="30076"/>
    <lineage>
        <taxon>Eukaryota</taxon>
        <taxon>Metazoa</taxon>
        <taxon>Ecdysozoa</taxon>
        <taxon>Arthropoda</taxon>
        <taxon>Hexapoda</taxon>
        <taxon>Insecta</taxon>
        <taxon>Pterygota</taxon>
        <taxon>Neoptera</taxon>
        <taxon>Paraneoptera</taxon>
        <taxon>Hemiptera</taxon>
        <taxon>Heteroptera</taxon>
        <taxon>Panheteroptera</taxon>
        <taxon>Cimicomorpha</taxon>
        <taxon>Reduviidae</taxon>
        <taxon>Triatominae</taxon>
        <taxon>Triatoma</taxon>
    </lineage>
</organism>
<protein>
    <submittedName>
        <fullName evidence="2">Uncharacterized protein</fullName>
    </submittedName>
</protein>
<sequence>MATWWESIMFLIQERTNSISVNKINNSIYSAHYLAITQLGVPKVFNKKELSEPNLNHALENKLRKFLKNIRNALNLLQTVGGPGYRISEDIIARGVGLYAAYVGRRGIFSIYSMIDSTLDGVIVEMKGHGEAAVLIIGGEHFDGKIRLEYKQKRNKVLVSYIVSEVGQYQLRISQNGFHVPGSPFEVHIEEAPVGYNGKFGAAEWYEPDVKVFPTISKIFNINGEKT</sequence>
<reference evidence="2" key="1">
    <citation type="submission" date="2016-04" db="EMBL/GenBank/DDBJ databases">
        <authorList>
            <person name="Calderon-Fernandez G.M.Sr."/>
        </authorList>
    </citation>
    <scope>NUCLEOTIDE SEQUENCE</scope>
    <source>
        <strain evidence="2">Int1</strain>
        <tissue evidence="2">Integument</tissue>
    </source>
</reference>
<reference evidence="2" key="2">
    <citation type="journal article" date="2017" name="J. Med. Entomol.">
        <title>Transcriptome Analysis of the Triatoma infestans (Hemiptera: Reduviidae) Integument.</title>
        <authorList>
            <person name="Calderon-Fernandez G.M."/>
            <person name="Moriconi D.E."/>
            <person name="Dulbecco A.B."/>
            <person name="Juarez M.P."/>
        </authorList>
    </citation>
    <scope>NUCLEOTIDE SEQUENCE</scope>
    <source>
        <strain evidence="2">Int1</strain>
        <tissue evidence="2">Integument</tissue>
    </source>
</reference>
<proteinExistence type="predicted"/>
<dbReference type="InterPro" id="IPR001298">
    <property type="entry name" value="Filamin/ABP280_rpt"/>
</dbReference>
<dbReference type="SUPFAM" id="SSF81296">
    <property type="entry name" value="E set domains"/>
    <property type="match status" value="1"/>
</dbReference>
<dbReference type="InterPro" id="IPR013783">
    <property type="entry name" value="Ig-like_fold"/>
</dbReference>
<accession>A0A161MMI9</accession>
<dbReference type="Pfam" id="PF00630">
    <property type="entry name" value="Filamin"/>
    <property type="match status" value="1"/>
</dbReference>
<dbReference type="InterPro" id="IPR014756">
    <property type="entry name" value="Ig_E-set"/>
</dbReference>
<dbReference type="SMART" id="SM00557">
    <property type="entry name" value="IG_FLMN"/>
    <property type="match status" value="1"/>
</dbReference>